<reference evidence="2" key="1">
    <citation type="journal article" date="2019" name="Int. J. Syst. Evol. Microbiol.">
        <title>The Global Catalogue of Microorganisms (GCM) 10K type strain sequencing project: providing services to taxonomists for standard genome sequencing and annotation.</title>
        <authorList>
            <consortium name="The Broad Institute Genomics Platform"/>
            <consortium name="The Broad Institute Genome Sequencing Center for Infectious Disease"/>
            <person name="Wu L."/>
            <person name="Ma J."/>
        </authorList>
    </citation>
    <scope>NUCLEOTIDE SEQUENCE [LARGE SCALE GENOMIC DNA]</scope>
    <source>
        <strain evidence="2">CGMCC 4.1641</strain>
    </source>
</reference>
<dbReference type="PROSITE" id="PS51257">
    <property type="entry name" value="PROKAR_LIPOPROTEIN"/>
    <property type="match status" value="1"/>
</dbReference>
<protein>
    <recommendedName>
        <fullName evidence="3">DUF3221 domain-containing protein</fullName>
    </recommendedName>
</protein>
<keyword evidence="2" id="KW-1185">Reference proteome</keyword>
<dbReference type="Proteomes" id="UP001595755">
    <property type="component" value="Unassembled WGS sequence"/>
</dbReference>
<dbReference type="RefSeq" id="WP_204604308.1">
    <property type="nucleotide sequence ID" value="NZ_JBHSED010000038.1"/>
</dbReference>
<organism evidence="1 2">
    <name type="scientific">Cohnella boryungensis</name>
    <dbReference type="NCBI Taxonomy" id="768479"/>
    <lineage>
        <taxon>Bacteria</taxon>
        <taxon>Bacillati</taxon>
        <taxon>Bacillota</taxon>
        <taxon>Bacilli</taxon>
        <taxon>Bacillales</taxon>
        <taxon>Paenibacillaceae</taxon>
        <taxon>Cohnella</taxon>
    </lineage>
</organism>
<sequence>MKRMIILSFFLFLVIGCQSKENNIIIKEVSSGLITLQVKVEKVEVSKVQVHTELVYTGDNSIEIIHTDPLVVTVLGDRSNRPEFVVSSVGIEKILDKNEVYSYDKDKLINILPEDKVLYTQTVLTIDGEQKIIDLDIDLDEF</sequence>
<proteinExistence type="predicted"/>
<evidence type="ECO:0000313" key="1">
    <source>
        <dbReference type="EMBL" id="MFC4305423.1"/>
    </source>
</evidence>
<name>A0ABV8SEV2_9BACL</name>
<comment type="caution">
    <text evidence="1">The sequence shown here is derived from an EMBL/GenBank/DDBJ whole genome shotgun (WGS) entry which is preliminary data.</text>
</comment>
<accession>A0ABV8SEV2</accession>
<evidence type="ECO:0000313" key="2">
    <source>
        <dbReference type="Proteomes" id="UP001595755"/>
    </source>
</evidence>
<evidence type="ECO:0008006" key="3">
    <source>
        <dbReference type="Google" id="ProtNLM"/>
    </source>
</evidence>
<gene>
    <name evidence="1" type="ORF">ACFO1S_18480</name>
</gene>
<dbReference type="EMBL" id="JBHSED010000038">
    <property type="protein sequence ID" value="MFC4305423.1"/>
    <property type="molecule type" value="Genomic_DNA"/>
</dbReference>